<dbReference type="RefSeq" id="WP_172314753.1">
    <property type="nucleotide sequence ID" value="NZ_WOEY01000098.1"/>
</dbReference>
<sequence>MRRVRVDTARIERKFNAARHVARQRVEHRGELRVAGGRGAGRVQRLGPGHYALGSGRDTVLPLDDPGVPPVVAYLDVDIAGQVRITPEPSIVGVTRPAPGRITPLPGPIVVPRDATGETSPKRRRRGLDPVDDQENIDPQAPVPLVHLDRRPLTTPTGWPPGAALVVGDLLL</sequence>
<keyword evidence="3" id="KW-1185">Reference proteome</keyword>
<evidence type="ECO:0000313" key="2">
    <source>
        <dbReference type="EMBL" id="NPT44530.1"/>
    </source>
</evidence>
<proteinExistence type="predicted"/>
<gene>
    <name evidence="2" type="ORF">GNZ12_25095</name>
</gene>
<dbReference type="Proteomes" id="UP000652198">
    <property type="component" value="Unassembled WGS sequence"/>
</dbReference>
<protein>
    <submittedName>
        <fullName evidence="2">Uncharacterized protein</fullName>
    </submittedName>
</protein>
<reference evidence="2 3" key="1">
    <citation type="submission" date="2019-11" db="EMBL/GenBank/DDBJ databases">
        <title>Metabolism of dissolved organic matter in forest soils.</title>
        <authorList>
            <person name="Cyle K.T."/>
            <person name="Wilhelm R.C."/>
            <person name="Martinez C.E."/>
        </authorList>
    </citation>
    <scope>NUCLEOTIDE SEQUENCE [LARGE SCALE GENOMIC DNA]</scope>
    <source>
        <strain evidence="2 3">1N</strain>
    </source>
</reference>
<feature type="non-terminal residue" evidence="2">
    <location>
        <position position="172"/>
    </location>
</feature>
<dbReference type="EMBL" id="WOEY01000098">
    <property type="protein sequence ID" value="NPT44530.1"/>
    <property type="molecule type" value="Genomic_DNA"/>
</dbReference>
<name>A0ABX2BX72_9BURK</name>
<organism evidence="2 3">
    <name type="scientific">Paraburkholderia solitsugae</name>
    <dbReference type="NCBI Taxonomy" id="2675748"/>
    <lineage>
        <taxon>Bacteria</taxon>
        <taxon>Pseudomonadati</taxon>
        <taxon>Pseudomonadota</taxon>
        <taxon>Betaproteobacteria</taxon>
        <taxon>Burkholderiales</taxon>
        <taxon>Burkholderiaceae</taxon>
        <taxon>Paraburkholderia</taxon>
    </lineage>
</organism>
<feature type="region of interest" description="Disordered" evidence="1">
    <location>
        <begin position="112"/>
        <end position="141"/>
    </location>
</feature>
<evidence type="ECO:0000256" key="1">
    <source>
        <dbReference type="SAM" id="MobiDB-lite"/>
    </source>
</evidence>
<accession>A0ABX2BX72</accession>
<evidence type="ECO:0000313" key="3">
    <source>
        <dbReference type="Proteomes" id="UP000652198"/>
    </source>
</evidence>
<comment type="caution">
    <text evidence="2">The sequence shown here is derived from an EMBL/GenBank/DDBJ whole genome shotgun (WGS) entry which is preliminary data.</text>
</comment>